<accession>A0A1I7T3N9</accession>
<dbReference type="Proteomes" id="UP000095282">
    <property type="component" value="Unplaced"/>
</dbReference>
<organism evidence="1 2">
    <name type="scientific">Caenorhabditis tropicalis</name>
    <dbReference type="NCBI Taxonomy" id="1561998"/>
    <lineage>
        <taxon>Eukaryota</taxon>
        <taxon>Metazoa</taxon>
        <taxon>Ecdysozoa</taxon>
        <taxon>Nematoda</taxon>
        <taxon>Chromadorea</taxon>
        <taxon>Rhabditida</taxon>
        <taxon>Rhabditina</taxon>
        <taxon>Rhabditomorpha</taxon>
        <taxon>Rhabditoidea</taxon>
        <taxon>Rhabditidae</taxon>
        <taxon>Peloderinae</taxon>
        <taxon>Caenorhabditis</taxon>
    </lineage>
</organism>
<proteinExistence type="predicted"/>
<dbReference type="AlphaFoldDB" id="A0A1I7T3N9"/>
<name>A0A1I7T3N9_9PELO</name>
<reference evidence="2" key="1">
    <citation type="submission" date="2016-11" db="UniProtKB">
        <authorList>
            <consortium name="WormBaseParasite"/>
        </authorList>
    </citation>
    <scope>IDENTIFICATION</scope>
</reference>
<evidence type="ECO:0000313" key="1">
    <source>
        <dbReference type="Proteomes" id="UP000095282"/>
    </source>
</evidence>
<dbReference type="WBParaSite" id="Csp11.Scaffold492.g2107.t1">
    <property type="protein sequence ID" value="Csp11.Scaffold492.g2107.t1"/>
    <property type="gene ID" value="Csp11.Scaffold492.g2107"/>
</dbReference>
<evidence type="ECO:0000313" key="2">
    <source>
        <dbReference type="WBParaSite" id="Csp11.Scaffold492.g2107.t1"/>
    </source>
</evidence>
<keyword evidence="1" id="KW-1185">Reference proteome</keyword>
<protein>
    <submittedName>
        <fullName evidence="2">Costars domain-containing protein</fullName>
    </submittedName>
</protein>
<sequence>MESYIKFTKIRYFDYCQISIEKETFWITLNHSRLPAKYGDSSIGFRQTTRLTEKDLKPWSKEDLSMVENAVTVLKRLQTTYPAKETGVIFLYNTLAVVKKVLDALDDYVFVSLGKTNLEMEAVDLVMDSVKKGREISVNGSEMPLDYSHPNVVLVVLINP</sequence>